<gene>
    <name evidence="7" type="ORF">SI8410_14018415</name>
</gene>
<comment type="similarity">
    <text evidence="2">Belongs to the strictosidine synthase family.</text>
</comment>
<feature type="signal peptide" evidence="5">
    <location>
        <begin position="1"/>
        <end position="34"/>
    </location>
</feature>
<dbReference type="InterPro" id="IPR011042">
    <property type="entry name" value="6-blade_b-propeller_TolB-like"/>
</dbReference>
<sequence length="333" mass="35252">MAGELRQTTGRVADAMALLLLVLTLASLSSPSRATAGSVAREVLLLGPTASGPESLAFDRAGGGPYTGVVDGRILKWSPQRRRWSPFAVPPRAPEGACNGSGFFQPTSICGRPLGLQFHHATGRLYIADAFYGLLAVGPEGGVAAQVAAGAEDRPFRFANAVDVDQETGAVYFTDSSARFDTTGRLLSYREASAAPPRVLLRGLAFPNGVALGGGGAFVLVAETTRCRVLRYWLRGRAAGRAEVFAELPGYPDNIRRRAAEEGGYWVGINMGRLQKGAEGCPVAARLGEEGRVLEVVEDCAAVGAVSEVVETRSGELWIGSVVRPYVEVFKKK</sequence>
<feature type="domain" description="Strictosidine synthase conserved region" evidence="6">
    <location>
        <begin position="160"/>
        <end position="236"/>
    </location>
</feature>
<comment type="subcellular location">
    <subcellularLocation>
        <location evidence="1">Vacuole</location>
    </subcellularLocation>
</comment>
<protein>
    <recommendedName>
        <fullName evidence="6">Strictosidine synthase conserved region domain-containing protein</fullName>
    </recommendedName>
</protein>
<reference evidence="7" key="1">
    <citation type="submission" date="2020-02" db="EMBL/GenBank/DDBJ databases">
        <authorList>
            <person name="Scholz U."/>
            <person name="Mascher M."/>
            <person name="Fiebig A."/>
        </authorList>
    </citation>
    <scope>NUCLEOTIDE SEQUENCE</scope>
</reference>
<dbReference type="GO" id="GO:0012505">
    <property type="term" value="C:endomembrane system"/>
    <property type="evidence" value="ECO:0007669"/>
    <property type="project" value="TreeGrafter"/>
</dbReference>
<dbReference type="InterPro" id="IPR018119">
    <property type="entry name" value="Strictosidine_synth_cons-reg"/>
</dbReference>
<dbReference type="GO" id="GO:0005773">
    <property type="term" value="C:vacuole"/>
    <property type="evidence" value="ECO:0007669"/>
    <property type="project" value="UniProtKB-SubCell"/>
</dbReference>
<evidence type="ECO:0000313" key="7">
    <source>
        <dbReference type="EMBL" id="CAA7407737.1"/>
    </source>
</evidence>
<dbReference type="PANTHER" id="PTHR10426:SF139">
    <property type="entry name" value="OS09G0374900 PROTEIN"/>
    <property type="match status" value="1"/>
</dbReference>
<organism evidence="7 8">
    <name type="scientific">Spirodela intermedia</name>
    <name type="common">Intermediate duckweed</name>
    <dbReference type="NCBI Taxonomy" id="51605"/>
    <lineage>
        <taxon>Eukaryota</taxon>
        <taxon>Viridiplantae</taxon>
        <taxon>Streptophyta</taxon>
        <taxon>Embryophyta</taxon>
        <taxon>Tracheophyta</taxon>
        <taxon>Spermatophyta</taxon>
        <taxon>Magnoliopsida</taxon>
        <taxon>Liliopsida</taxon>
        <taxon>Araceae</taxon>
        <taxon>Lemnoideae</taxon>
        <taxon>Spirodela</taxon>
    </lineage>
</organism>
<dbReference type="Gene3D" id="2.120.10.30">
    <property type="entry name" value="TolB, C-terminal domain"/>
    <property type="match status" value="1"/>
</dbReference>
<proteinExistence type="inferred from homology"/>
<dbReference type="GO" id="GO:0016787">
    <property type="term" value="F:hydrolase activity"/>
    <property type="evidence" value="ECO:0007669"/>
    <property type="project" value="TreeGrafter"/>
</dbReference>
<evidence type="ECO:0000259" key="6">
    <source>
        <dbReference type="Pfam" id="PF03088"/>
    </source>
</evidence>
<keyword evidence="4" id="KW-0325">Glycoprotein</keyword>
<keyword evidence="8" id="KW-1185">Reference proteome</keyword>
<evidence type="ECO:0000256" key="4">
    <source>
        <dbReference type="ARBA" id="ARBA00023180"/>
    </source>
</evidence>
<accession>A0A7I8LCJ0</accession>
<dbReference type="SUPFAM" id="SSF63829">
    <property type="entry name" value="Calcium-dependent phosphotriesterase"/>
    <property type="match status" value="1"/>
</dbReference>
<evidence type="ECO:0000313" key="8">
    <source>
        <dbReference type="Proteomes" id="UP000663760"/>
    </source>
</evidence>
<dbReference type="Pfam" id="PF03088">
    <property type="entry name" value="Str_synth"/>
    <property type="match status" value="1"/>
</dbReference>
<dbReference type="Pfam" id="PF20067">
    <property type="entry name" value="SSL_N"/>
    <property type="match status" value="1"/>
</dbReference>
<evidence type="ECO:0000256" key="1">
    <source>
        <dbReference type="ARBA" id="ARBA00004116"/>
    </source>
</evidence>
<name>A0A7I8LCJ0_SPIIN</name>
<dbReference type="OrthoDB" id="1908448at2759"/>
<dbReference type="EMBL" id="LR746277">
    <property type="protein sequence ID" value="CAA7407737.1"/>
    <property type="molecule type" value="Genomic_DNA"/>
</dbReference>
<dbReference type="Proteomes" id="UP000663760">
    <property type="component" value="Chromosome 14"/>
</dbReference>
<dbReference type="AlphaFoldDB" id="A0A7I8LCJ0"/>
<keyword evidence="5" id="KW-0732">Signal</keyword>
<evidence type="ECO:0000256" key="5">
    <source>
        <dbReference type="SAM" id="SignalP"/>
    </source>
</evidence>
<feature type="chain" id="PRO_5029561684" description="Strictosidine synthase conserved region domain-containing protein" evidence="5">
    <location>
        <begin position="35"/>
        <end position="333"/>
    </location>
</feature>
<dbReference type="PANTHER" id="PTHR10426">
    <property type="entry name" value="STRICTOSIDINE SYNTHASE-RELATED"/>
    <property type="match status" value="1"/>
</dbReference>
<keyword evidence="3" id="KW-0926">Vacuole</keyword>
<evidence type="ECO:0000256" key="2">
    <source>
        <dbReference type="ARBA" id="ARBA00009191"/>
    </source>
</evidence>
<evidence type="ECO:0000256" key="3">
    <source>
        <dbReference type="ARBA" id="ARBA00022554"/>
    </source>
</evidence>